<comment type="function">
    <text evidence="1">Essential component of the TIM23 complex, a complex that mediates the translocation of transit peptide-containing proteins across the mitochondrial inner membrane.</text>
</comment>
<dbReference type="SMART" id="SM00577">
    <property type="entry name" value="CPDc"/>
    <property type="match status" value="1"/>
</dbReference>
<dbReference type="OrthoDB" id="1711508at2759"/>
<sequence length="237" mass="27695">MLPAPMPTEEYLAAAQQPYHTIDPPNRFLIVLDLNGTLIYRPNRKQPTKLIARPFLKPFLRFLFENFSVMIWSSAKPENVRVIVDRVLDEELRSKLTARWARDSFGLRSEHYNQNVQVYKDLSKIWNDEEIQQQHPSYQQGGRFGQHTTILLDDTRLKANAQPHNLVEIPEFEATDEQMHSDILREVAGYLQQARMQDNVSSFIRENDFVADGRWQYDWPDEMAGGVEVGEQAHLRE</sequence>
<evidence type="ECO:0000313" key="4">
    <source>
        <dbReference type="Proteomes" id="UP000799440"/>
    </source>
</evidence>
<dbReference type="Pfam" id="PF03031">
    <property type="entry name" value="NIF"/>
    <property type="match status" value="1"/>
</dbReference>
<dbReference type="InterPro" id="IPR036412">
    <property type="entry name" value="HAD-like_sf"/>
</dbReference>
<keyword evidence="1" id="KW-0811">Translocation</keyword>
<dbReference type="SUPFAM" id="SSF56784">
    <property type="entry name" value="HAD-like"/>
    <property type="match status" value="1"/>
</dbReference>
<organism evidence="3 4">
    <name type="scientific">Sporormia fimetaria CBS 119925</name>
    <dbReference type="NCBI Taxonomy" id="1340428"/>
    <lineage>
        <taxon>Eukaryota</taxon>
        <taxon>Fungi</taxon>
        <taxon>Dikarya</taxon>
        <taxon>Ascomycota</taxon>
        <taxon>Pezizomycotina</taxon>
        <taxon>Dothideomycetes</taxon>
        <taxon>Pleosporomycetidae</taxon>
        <taxon>Pleosporales</taxon>
        <taxon>Sporormiaceae</taxon>
        <taxon>Sporormia</taxon>
    </lineage>
</organism>
<protein>
    <recommendedName>
        <fullName evidence="1">Mitochondrial import inner membrane translocase subunit TIM50</fullName>
    </recommendedName>
</protein>
<keyword evidence="1" id="KW-0809">Transit peptide</keyword>
<comment type="similarity">
    <text evidence="1">Belongs to the TIM50 family.</text>
</comment>
<keyword evidence="4" id="KW-1185">Reference proteome</keyword>
<reference evidence="3" key="1">
    <citation type="journal article" date="2020" name="Stud. Mycol.">
        <title>101 Dothideomycetes genomes: a test case for predicting lifestyles and emergence of pathogens.</title>
        <authorList>
            <person name="Haridas S."/>
            <person name="Albert R."/>
            <person name="Binder M."/>
            <person name="Bloem J."/>
            <person name="Labutti K."/>
            <person name="Salamov A."/>
            <person name="Andreopoulos B."/>
            <person name="Baker S."/>
            <person name="Barry K."/>
            <person name="Bills G."/>
            <person name="Bluhm B."/>
            <person name="Cannon C."/>
            <person name="Castanera R."/>
            <person name="Culley D."/>
            <person name="Daum C."/>
            <person name="Ezra D."/>
            <person name="Gonzalez J."/>
            <person name="Henrissat B."/>
            <person name="Kuo A."/>
            <person name="Liang C."/>
            <person name="Lipzen A."/>
            <person name="Lutzoni F."/>
            <person name="Magnuson J."/>
            <person name="Mondo S."/>
            <person name="Nolan M."/>
            <person name="Ohm R."/>
            <person name="Pangilinan J."/>
            <person name="Park H.-J."/>
            <person name="Ramirez L."/>
            <person name="Alfaro M."/>
            <person name="Sun H."/>
            <person name="Tritt A."/>
            <person name="Yoshinaga Y."/>
            <person name="Zwiers L.-H."/>
            <person name="Turgeon B."/>
            <person name="Goodwin S."/>
            <person name="Spatafora J."/>
            <person name="Crous P."/>
            <person name="Grigoriev I."/>
        </authorList>
    </citation>
    <scope>NUCLEOTIDE SEQUENCE</scope>
    <source>
        <strain evidence="3">CBS 119925</strain>
    </source>
</reference>
<comment type="subcellular location">
    <subcellularLocation>
        <location evidence="1">Mitochondrion inner membrane</location>
        <topology evidence="1">Single-pass membrane protein</topology>
    </subcellularLocation>
</comment>
<evidence type="ECO:0000256" key="1">
    <source>
        <dbReference type="RuleBase" id="RU365079"/>
    </source>
</evidence>
<dbReference type="GO" id="GO:0015031">
    <property type="term" value="P:protein transport"/>
    <property type="evidence" value="ECO:0007669"/>
    <property type="project" value="UniProtKB-KW"/>
</dbReference>
<accession>A0A6A6V1R1</accession>
<dbReference type="PANTHER" id="PTHR12210">
    <property type="entry name" value="DULLARD PROTEIN PHOSPHATASE"/>
    <property type="match status" value="1"/>
</dbReference>
<keyword evidence="1" id="KW-0653">Protein transport</keyword>
<name>A0A6A6V1R1_9PLEO</name>
<evidence type="ECO:0000259" key="2">
    <source>
        <dbReference type="PROSITE" id="PS50969"/>
    </source>
</evidence>
<proteinExistence type="inferred from homology"/>
<dbReference type="PROSITE" id="PS50969">
    <property type="entry name" value="FCP1"/>
    <property type="match status" value="1"/>
</dbReference>
<evidence type="ECO:0000313" key="3">
    <source>
        <dbReference type="EMBL" id="KAF2744468.1"/>
    </source>
</evidence>
<keyword evidence="1" id="KW-0813">Transport</keyword>
<keyword evidence="1" id="KW-0496">Mitochondrion</keyword>
<dbReference type="InterPro" id="IPR050365">
    <property type="entry name" value="TIM50"/>
</dbReference>
<dbReference type="Proteomes" id="UP000799440">
    <property type="component" value="Unassembled WGS sequence"/>
</dbReference>
<dbReference type="Gene3D" id="3.40.50.1000">
    <property type="entry name" value="HAD superfamily/HAD-like"/>
    <property type="match status" value="1"/>
</dbReference>
<dbReference type="EMBL" id="MU006588">
    <property type="protein sequence ID" value="KAF2744468.1"/>
    <property type="molecule type" value="Genomic_DNA"/>
</dbReference>
<dbReference type="InterPro" id="IPR023214">
    <property type="entry name" value="HAD_sf"/>
</dbReference>
<feature type="domain" description="FCP1 homology" evidence="2">
    <location>
        <begin position="23"/>
        <end position="194"/>
    </location>
</feature>
<comment type="subunit">
    <text evidence="1">Component of the TIM23 complex.</text>
</comment>
<dbReference type="InterPro" id="IPR004274">
    <property type="entry name" value="FCP1_dom"/>
</dbReference>
<dbReference type="GO" id="GO:0005744">
    <property type="term" value="C:TIM23 mitochondrial import inner membrane translocase complex"/>
    <property type="evidence" value="ECO:0007669"/>
    <property type="project" value="UniProtKB-UniRule"/>
</dbReference>
<dbReference type="AlphaFoldDB" id="A0A6A6V1R1"/>
<gene>
    <name evidence="3" type="ORF">M011DRAFT_496209</name>
</gene>